<dbReference type="NCBIfam" id="NF004616">
    <property type="entry name" value="PRK05950.1"/>
    <property type="match status" value="1"/>
</dbReference>
<keyword evidence="5 11" id="KW-0001">2Fe-2S</keyword>
<evidence type="ECO:0000256" key="9">
    <source>
        <dbReference type="ARBA" id="ARBA00023014"/>
    </source>
</evidence>
<evidence type="ECO:0000256" key="1">
    <source>
        <dbReference type="ARBA" id="ARBA00005163"/>
    </source>
</evidence>
<keyword evidence="8 11" id="KW-0408">Iron</keyword>
<dbReference type="PROSITE" id="PS51379">
    <property type="entry name" value="4FE4S_FER_2"/>
    <property type="match status" value="1"/>
</dbReference>
<gene>
    <name evidence="14" type="ORF">LYNGBM3L_22170</name>
</gene>
<dbReference type="PANTHER" id="PTHR11921:SF29">
    <property type="entry name" value="SUCCINATE DEHYDROGENASE [UBIQUINONE] IRON-SULFUR SUBUNIT, MITOCHONDRIAL"/>
    <property type="match status" value="1"/>
</dbReference>
<evidence type="ECO:0000256" key="3">
    <source>
        <dbReference type="ARBA" id="ARBA00022485"/>
    </source>
</evidence>
<comment type="cofactor">
    <cofactor evidence="11">
        <name>[2Fe-2S] cluster</name>
        <dbReference type="ChEBI" id="CHEBI:190135"/>
    </cofactor>
    <text evidence="11">Binds 1 [2Fe-2S] cluster.</text>
</comment>
<dbReference type="EMBL" id="GL890840">
    <property type="protein sequence ID" value="EGJ33874.1"/>
    <property type="molecule type" value="Genomic_DNA"/>
</dbReference>
<evidence type="ECO:0000259" key="13">
    <source>
        <dbReference type="PROSITE" id="PS51379"/>
    </source>
</evidence>
<evidence type="ECO:0000259" key="12">
    <source>
        <dbReference type="PROSITE" id="PS51085"/>
    </source>
</evidence>
<dbReference type="GO" id="GO:0051537">
    <property type="term" value="F:2 iron, 2 sulfur cluster binding"/>
    <property type="evidence" value="ECO:0007669"/>
    <property type="project" value="UniProtKB-KW"/>
</dbReference>
<dbReference type="FunFam" id="1.10.1060.10:FF:000003">
    <property type="entry name" value="Succinate dehydrogenase iron-sulfur subunit"/>
    <property type="match status" value="1"/>
</dbReference>
<dbReference type="InterPro" id="IPR012675">
    <property type="entry name" value="Beta-grasp_dom_sf"/>
</dbReference>
<keyword evidence="3 11" id="KW-0004">4Fe-4S</keyword>
<dbReference type="eggNOG" id="COG0479">
    <property type="taxonomic scope" value="Bacteria"/>
</dbReference>
<keyword evidence="9 11" id="KW-0411">Iron-sulfur</keyword>
<organism evidence="14 15">
    <name type="scientific">Moorena producens 3L</name>
    <dbReference type="NCBI Taxonomy" id="489825"/>
    <lineage>
        <taxon>Bacteria</taxon>
        <taxon>Bacillati</taxon>
        <taxon>Cyanobacteriota</taxon>
        <taxon>Cyanophyceae</taxon>
        <taxon>Coleofasciculales</taxon>
        <taxon>Coleofasciculaceae</taxon>
        <taxon>Moorena</taxon>
    </lineage>
</organism>
<dbReference type="GO" id="GO:0006099">
    <property type="term" value="P:tricarboxylic acid cycle"/>
    <property type="evidence" value="ECO:0007669"/>
    <property type="project" value="UniProtKB-KW"/>
</dbReference>
<reference evidence="15" key="1">
    <citation type="journal article" date="2011" name="Proc. Natl. Acad. Sci. U.S.A.">
        <title>Genomic insights into the physiology and ecology of the marine filamentous cyanobacterium Lyngbya majuscula.</title>
        <authorList>
            <person name="Jones A.C."/>
            <person name="Monroe E.A."/>
            <person name="Podell S."/>
            <person name="Hess W.R."/>
            <person name="Klages S."/>
            <person name="Esquenazi E."/>
            <person name="Niessen S."/>
            <person name="Hoover H."/>
            <person name="Rothmann M."/>
            <person name="Lasken R.S."/>
            <person name="Yates J.R.III."/>
            <person name="Reinhardt R."/>
            <person name="Kube M."/>
            <person name="Burkart M.D."/>
            <person name="Allen E.E."/>
            <person name="Dorrestein P.C."/>
            <person name="Gerwick W.H."/>
            <person name="Gerwick L."/>
        </authorList>
    </citation>
    <scope>NUCLEOTIDE SEQUENCE [LARGE SCALE GENOMIC DNA]</scope>
    <source>
        <strain evidence="15">3L</strain>
    </source>
</reference>
<evidence type="ECO:0000256" key="7">
    <source>
        <dbReference type="ARBA" id="ARBA00023002"/>
    </source>
</evidence>
<keyword evidence="15" id="KW-1185">Reference proteome</keyword>
<proteinExistence type="inferred from homology"/>
<keyword evidence="7 14" id="KW-0560">Oxidoreductase</keyword>
<dbReference type="NCBIfam" id="NF009227">
    <property type="entry name" value="PRK12577.1"/>
    <property type="match status" value="1"/>
</dbReference>
<evidence type="ECO:0000256" key="11">
    <source>
        <dbReference type="RuleBase" id="RU361237"/>
    </source>
</evidence>
<evidence type="ECO:0000256" key="5">
    <source>
        <dbReference type="ARBA" id="ARBA00022714"/>
    </source>
</evidence>
<protein>
    <recommendedName>
        <fullName evidence="11">Fumarate reductase iron-sulfur subunit</fullName>
        <ecNumber evidence="11">1.3.5.1</ecNumber>
    </recommendedName>
</protein>
<dbReference type="AlphaFoldDB" id="F4XMG5"/>
<dbReference type="PROSITE" id="PS00198">
    <property type="entry name" value="4FE4S_FER_1"/>
    <property type="match status" value="1"/>
</dbReference>
<dbReference type="InterPro" id="IPR036010">
    <property type="entry name" value="2Fe-2S_ferredoxin-like_sf"/>
</dbReference>
<dbReference type="Gene3D" id="1.10.1060.10">
    <property type="entry name" value="Alpha-helical ferredoxin"/>
    <property type="match status" value="1"/>
</dbReference>
<comment type="cofactor">
    <cofactor evidence="11">
        <name>[4Fe-4S] cluster</name>
        <dbReference type="ChEBI" id="CHEBI:49883"/>
    </cofactor>
    <text evidence="11">Binds 1 [4Fe-4S] cluster.</text>
</comment>
<evidence type="ECO:0000256" key="10">
    <source>
        <dbReference type="ARBA" id="ARBA00023291"/>
    </source>
</evidence>
<dbReference type="GO" id="GO:0046872">
    <property type="term" value="F:metal ion binding"/>
    <property type="evidence" value="ECO:0007669"/>
    <property type="project" value="UniProtKB-KW"/>
</dbReference>
<feature type="domain" description="2Fe-2S ferredoxin-type" evidence="12">
    <location>
        <begin position="52"/>
        <end position="138"/>
    </location>
</feature>
<name>F4XMG5_9CYAN</name>
<evidence type="ECO:0000313" key="14">
    <source>
        <dbReference type="EMBL" id="EGJ33874.1"/>
    </source>
</evidence>
<evidence type="ECO:0000256" key="4">
    <source>
        <dbReference type="ARBA" id="ARBA00022532"/>
    </source>
</evidence>
<keyword evidence="4" id="KW-0816">Tricarboxylic acid cycle</keyword>
<dbReference type="GO" id="GO:0008177">
    <property type="term" value="F:succinate dehydrogenase (quinone) activity"/>
    <property type="evidence" value="ECO:0007669"/>
    <property type="project" value="UniProtKB-EC"/>
</dbReference>
<dbReference type="InterPro" id="IPR050573">
    <property type="entry name" value="SDH/FRD_Iron-Sulfur"/>
</dbReference>
<dbReference type="GO" id="GO:0051538">
    <property type="term" value="F:3 iron, 4 sulfur cluster binding"/>
    <property type="evidence" value="ECO:0007669"/>
    <property type="project" value="UniProtKB-KW"/>
</dbReference>
<dbReference type="GO" id="GO:0051539">
    <property type="term" value="F:4 iron, 4 sulfur cluster binding"/>
    <property type="evidence" value="ECO:0007669"/>
    <property type="project" value="UniProtKB-KW"/>
</dbReference>
<dbReference type="InterPro" id="IPR025192">
    <property type="entry name" value="Succ_DH/fum_Rdtase_N"/>
</dbReference>
<dbReference type="PROSITE" id="PS51085">
    <property type="entry name" value="2FE2S_FER_2"/>
    <property type="match status" value="1"/>
</dbReference>
<comment type="cofactor">
    <cofactor evidence="11">
        <name>[3Fe-4S] cluster</name>
        <dbReference type="ChEBI" id="CHEBI:21137"/>
    </cofactor>
    <text evidence="11">Binds 1 [3Fe-4S] cluster.</text>
</comment>
<dbReference type="SUPFAM" id="SSF54292">
    <property type="entry name" value="2Fe-2S ferredoxin-like"/>
    <property type="match status" value="1"/>
</dbReference>
<dbReference type="GO" id="GO:0022904">
    <property type="term" value="P:respiratory electron transport chain"/>
    <property type="evidence" value="ECO:0007669"/>
    <property type="project" value="TreeGrafter"/>
</dbReference>
<dbReference type="Proteomes" id="UP000003959">
    <property type="component" value="Unassembled WGS sequence"/>
</dbReference>
<dbReference type="SUPFAM" id="SSF46548">
    <property type="entry name" value="alpha-helical ferredoxin"/>
    <property type="match status" value="1"/>
</dbReference>
<comment type="catalytic activity">
    <reaction evidence="11">
        <text>a menaquinone + succinate = a menaquinol + fumarate</text>
        <dbReference type="Rhea" id="RHEA:27834"/>
        <dbReference type="Rhea" id="RHEA-COMP:9537"/>
        <dbReference type="Rhea" id="RHEA-COMP:9539"/>
        <dbReference type="ChEBI" id="CHEBI:16374"/>
        <dbReference type="ChEBI" id="CHEBI:18151"/>
        <dbReference type="ChEBI" id="CHEBI:29806"/>
        <dbReference type="ChEBI" id="CHEBI:30031"/>
        <dbReference type="EC" id="1.3.5.1"/>
    </reaction>
</comment>
<comment type="similarity">
    <text evidence="2 11">Belongs to the succinate dehydrogenase/fumarate reductase iron-sulfur protein family.</text>
</comment>
<dbReference type="HOGENOM" id="CLU_044838_3_1_3"/>
<dbReference type="InterPro" id="IPR004489">
    <property type="entry name" value="Succ_DH/fum_Rdtase_Fe-S"/>
</dbReference>
<feature type="domain" description="4Fe-4S ferredoxin-type" evidence="13">
    <location>
        <begin position="258"/>
        <end position="278"/>
    </location>
</feature>
<dbReference type="EC" id="1.3.5.1" evidence="11"/>
<evidence type="ECO:0000256" key="2">
    <source>
        <dbReference type="ARBA" id="ARBA00009433"/>
    </source>
</evidence>
<evidence type="ECO:0000313" key="15">
    <source>
        <dbReference type="Proteomes" id="UP000003959"/>
    </source>
</evidence>
<dbReference type="InterPro" id="IPR017900">
    <property type="entry name" value="4Fe4S_Fe_S_CS"/>
</dbReference>
<evidence type="ECO:0000256" key="8">
    <source>
        <dbReference type="ARBA" id="ARBA00023004"/>
    </source>
</evidence>
<comment type="pathway">
    <text evidence="1">Carbohydrate metabolism; tricarboxylic acid cycle.</text>
</comment>
<evidence type="ECO:0000256" key="6">
    <source>
        <dbReference type="ARBA" id="ARBA00022723"/>
    </source>
</evidence>
<dbReference type="Pfam" id="PF13085">
    <property type="entry name" value="Fer2_3"/>
    <property type="match status" value="1"/>
</dbReference>
<dbReference type="Gene3D" id="3.10.20.30">
    <property type="match status" value="1"/>
</dbReference>
<accession>F4XMG5</accession>
<dbReference type="GO" id="GO:0009055">
    <property type="term" value="F:electron transfer activity"/>
    <property type="evidence" value="ECO:0007669"/>
    <property type="project" value="InterPro"/>
</dbReference>
<dbReference type="PANTHER" id="PTHR11921">
    <property type="entry name" value="SUCCINATE DEHYDROGENASE IRON-SULFUR PROTEIN"/>
    <property type="match status" value="1"/>
</dbReference>
<keyword evidence="10 11" id="KW-0003">3Fe-4S</keyword>
<dbReference type="NCBIfam" id="TIGR00384">
    <property type="entry name" value="dhsB"/>
    <property type="match status" value="1"/>
</dbReference>
<sequence length="380" mass="42408">MLREGLLKQVWPNYQEELLTGIGVLLTLALNLTDYPCICWNIQELSFMQVDFKIIRQTQNTAPLLQTYKLDVEKGNTILECLNRIKWEQDGTLAFRKNCRNTICGSCGIRINGRSALACKENVGNELGNQQLPDESKIPEITIAPLGNMPVIKDLVVEMSSFWDNLEAVDPYVSTAARKIPEREFLQSPEERSHLAQAGNCIMCGACYSECNAKEVNRDFVGPHALAKAQRLVVDSRDNTTENRLEKYNEGTKGVWGCTRCMMCNAVCPMGVAPMDQIGKIKQDILEGIDDQDSRPIRHRKVLIDLVKEGGWIDERKFGLQVVGNSFRDIQGLASLGPLGLRMLVRGKFPLSFSPSAGTSQVRSLIESVKNLESEGSEQP</sequence>
<dbReference type="Pfam" id="PF13183">
    <property type="entry name" value="Fer4_8"/>
    <property type="match status" value="1"/>
</dbReference>
<dbReference type="InterPro" id="IPR017896">
    <property type="entry name" value="4Fe4S_Fe-S-bd"/>
</dbReference>
<dbReference type="InterPro" id="IPR001041">
    <property type="entry name" value="2Fe-2S_ferredoxin-type"/>
</dbReference>
<dbReference type="InterPro" id="IPR009051">
    <property type="entry name" value="Helical_ferredxn"/>
</dbReference>
<keyword evidence="6 11" id="KW-0479">Metal-binding</keyword>